<reference evidence="6" key="2">
    <citation type="submission" date="2022-10" db="EMBL/GenBank/DDBJ databases">
        <authorList>
            <person name="Aronson H.S."/>
        </authorList>
    </citation>
    <scope>NUCLEOTIDE SEQUENCE</scope>
    <source>
        <strain evidence="6">RS19-109</strain>
    </source>
</reference>
<evidence type="ECO:0000313" key="7">
    <source>
        <dbReference type="Proteomes" id="UP001154240"/>
    </source>
</evidence>
<dbReference type="RefSeq" id="WP_307631940.1">
    <property type="nucleotide sequence ID" value="NZ_JAPHEH010000001.1"/>
</dbReference>
<comment type="caution">
    <text evidence="6">The sequence shown here is derived from an EMBL/GenBank/DDBJ whole genome shotgun (WGS) entry which is preliminary data.</text>
</comment>
<dbReference type="EMBL" id="JAPHEH010000001">
    <property type="protein sequence ID" value="MDG4474963.1"/>
    <property type="molecule type" value="Genomic_DNA"/>
</dbReference>
<keyword evidence="3" id="KW-0408">Iron</keyword>
<dbReference type="Pfam" id="PF12654">
    <property type="entry name" value="DUF3786"/>
    <property type="match status" value="1"/>
</dbReference>
<accession>A0A9X4MEV3</accession>
<dbReference type="InterPro" id="IPR024264">
    <property type="entry name" value="DUF3786"/>
</dbReference>
<feature type="domain" description="4Fe-4S" evidence="5">
    <location>
        <begin position="2"/>
        <end position="61"/>
    </location>
</feature>
<dbReference type="PROSITE" id="PS51656">
    <property type="entry name" value="4FE4S"/>
    <property type="match status" value="1"/>
</dbReference>
<reference evidence="6" key="1">
    <citation type="journal article" date="2022" name="bioRxiv">
        <title>Thiovibrio frasassiensisgen. nov., sp. nov., an autotrophic, elemental sulfur disproportionating bacterium isolated from sulfidic karst sediment, and proposal of Thiovibrionaceae fam. nov.</title>
        <authorList>
            <person name="Aronson H."/>
            <person name="Thomas C."/>
            <person name="Bhattacharyya M."/>
            <person name="Eckstein S."/>
            <person name="Jensen S."/>
            <person name="Barco R."/>
            <person name="Macalady J."/>
            <person name="Amend J."/>
        </authorList>
    </citation>
    <scope>NUCLEOTIDE SEQUENCE</scope>
    <source>
        <strain evidence="6">RS19-109</strain>
    </source>
</reference>
<keyword evidence="7" id="KW-1185">Reference proteome</keyword>
<evidence type="ECO:0000256" key="1">
    <source>
        <dbReference type="ARBA" id="ARBA00022485"/>
    </source>
</evidence>
<dbReference type="Pfam" id="PF04060">
    <property type="entry name" value="FeS"/>
    <property type="match status" value="1"/>
</dbReference>
<keyword evidence="1" id="KW-0004">4Fe-4S</keyword>
<keyword evidence="2" id="KW-0479">Metal-binding</keyword>
<proteinExistence type="predicted"/>
<sequence>MSEIKNPLEIYGALAKTNCGECGVPSCMAFAAAVLQGQKKLVACPYLDPAAMARLSQNIVQRRSLEDDHQQAISQLQQQVAGLDFSLRAPCLGARLVDGNLAINSLGKDFIITPAGEMVSECHLNHWVYVPLLHYVIVCQGKEPLGEWVPYSTLPGASEWSQYFSHRCEEPLRQLADAHSDLVFEMLHLFGAKPATLSGGADHSLVILPLPKVPFLINYWEPEEGFPSKLNILLDRTAGENINAQSVNLLARGIIEMFRQLILRHSRDGKLF</sequence>
<organism evidence="6 7">
    <name type="scientific">Thiovibrio frasassiensis</name>
    <dbReference type="NCBI Taxonomy" id="2984131"/>
    <lineage>
        <taxon>Bacteria</taxon>
        <taxon>Pseudomonadati</taxon>
        <taxon>Thermodesulfobacteriota</taxon>
        <taxon>Desulfobulbia</taxon>
        <taxon>Desulfobulbales</taxon>
        <taxon>Thiovibrionaceae</taxon>
        <taxon>Thiovibrio</taxon>
    </lineage>
</organism>
<dbReference type="InterPro" id="IPR007202">
    <property type="entry name" value="4Fe-4S_dom"/>
</dbReference>
<evidence type="ECO:0000259" key="5">
    <source>
        <dbReference type="PROSITE" id="PS51656"/>
    </source>
</evidence>
<gene>
    <name evidence="6" type="ORF">OLX77_02155</name>
</gene>
<dbReference type="AlphaFoldDB" id="A0A9X4MEV3"/>
<evidence type="ECO:0000256" key="2">
    <source>
        <dbReference type="ARBA" id="ARBA00022723"/>
    </source>
</evidence>
<dbReference type="GO" id="GO:0051539">
    <property type="term" value="F:4 iron, 4 sulfur cluster binding"/>
    <property type="evidence" value="ECO:0007669"/>
    <property type="project" value="UniProtKB-KW"/>
</dbReference>
<evidence type="ECO:0000256" key="4">
    <source>
        <dbReference type="ARBA" id="ARBA00023014"/>
    </source>
</evidence>
<dbReference type="Proteomes" id="UP001154240">
    <property type="component" value="Unassembled WGS sequence"/>
</dbReference>
<keyword evidence="4" id="KW-0411">Iron-sulfur</keyword>
<name>A0A9X4MEV3_9BACT</name>
<dbReference type="GO" id="GO:0046872">
    <property type="term" value="F:metal ion binding"/>
    <property type="evidence" value="ECO:0007669"/>
    <property type="project" value="UniProtKB-KW"/>
</dbReference>
<dbReference type="Gene3D" id="1.10.15.40">
    <property type="entry name" value="Electron transport complex subunit B, putative Fe-S cluster"/>
    <property type="match status" value="1"/>
</dbReference>
<protein>
    <submittedName>
        <fullName evidence="6">DUF3786 domain-containing protein</fullName>
    </submittedName>
</protein>
<evidence type="ECO:0000313" key="6">
    <source>
        <dbReference type="EMBL" id="MDG4474963.1"/>
    </source>
</evidence>
<evidence type="ECO:0000256" key="3">
    <source>
        <dbReference type="ARBA" id="ARBA00023004"/>
    </source>
</evidence>